<reference evidence="1 3" key="1">
    <citation type="journal article" date="2020" name="Stud. Mycol.">
        <title>101 Dothideomycetes genomes: a test case for predicting lifestyles and emergence of pathogens.</title>
        <authorList>
            <person name="Haridas S."/>
            <person name="Albert R."/>
            <person name="Binder M."/>
            <person name="Bloem J."/>
            <person name="Labutti K."/>
            <person name="Salamov A."/>
            <person name="Andreopoulos B."/>
            <person name="Baker S."/>
            <person name="Barry K."/>
            <person name="Bills G."/>
            <person name="Bluhm B."/>
            <person name="Cannon C."/>
            <person name="Castanera R."/>
            <person name="Culley D."/>
            <person name="Daum C."/>
            <person name="Ezra D."/>
            <person name="Gonzalez J."/>
            <person name="Henrissat B."/>
            <person name="Kuo A."/>
            <person name="Liang C."/>
            <person name="Lipzen A."/>
            <person name="Lutzoni F."/>
            <person name="Magnuson J."/>
            <person name="Mondo S."/>
            <person name="Nolan M."/>
            <person name="Ohm R."/>
            <person name="Pangilinan J."/>
            <person name="Park H.-J."/>
            <person name="Ramirez L."/>
            <person name="Alfaro M."/>
            <person name="Sun H."/>
            <person name="Tritt A."/>
            <person name="Yoshinaga Y."/>
            <person name="Zwiers L.-H."/>
            <person name="Turgeon B."/>
            <person name="Goodwin S."/>
            <person name="Spatafora J."/>
            <person name="Crous P."/>
            <person name="Grigoriev I."/>
        </authorList>
    </citation>
    <scope>NUCLEOTIDE SEQUENCE</scope>
    <source>
        <strain evidence="1 3">CBS 304.34</strain>
    </source>
</reference>
<evidence type="ECO:0000313" key="1">
    <source>
        <dbReference type="EMBL" id="KAF2802607.1"/>
    </source>
</evidence>
<dbReference type="RefSeq" id="XP_033569571.1">
    <property type="nucleotide sequence ID" value="XM_033713250.1"/>
</dbReference>
<reference evidence="3" key="3">
    <citation type="submission" date="2025-04" db="UniProtKB">
        <authorList>
            <consortium name="RefSeq"/>
        </authorList>
    </citation>
    <scope>IDENTIFICATION</scope>
    <source>
        <strain evidence="3">CBS 304.34</strain>
    </source>
</reference>
<reference evidence="3" key="2">
    <citation type="submission" date="2020-04" db="EMBL/GenBank/DDBJ databases">
        <authorList>
            <consortium name="NCBI Genome Project"/>
        </authorList>
    </citation>
    <scope>NUCLEOTIDE SEQUENCE</scope>
    <source>
        <strain evidence="3">CBS 304.34</strain>
    </source>
</reference>
<dbReference type="EMBL" id="MU003722">
    <property type="protein sequence ID" value="KAF2802607.1"/>
    <property type="molecule type" value="Genomic_DNA"/>
</dbReference>
<keyword evidence="2" id="KW-1185">Reference proteome</keyword>
<protein>
    <submittedName>
        <fullName evidence="1 3">Uncharacterized protein</fullName>
    </submittedName>
</protein>
<sequence>MRGLQEPTSGEPLQSALEALDQAHYAIIAAKDALAQSQNSMPYQSYPAPLQPTGAVESQAPAESQFLVADSAAYAAFTPFAAPSVVSEWLSGIPADTSAIPAAIKGKQAYCGKCHLEGRDSETHSAQDCPFKAHREVKKAKHRVKNGAKKRRDRDRLEKFKEKKRGERWIKKAGDMILEDMGFKDMFEHPKKVEEESARAIEESWESFVEMLN</sequence>
<evidence type="ECO:0000313" key="3">
    <source>
        <dbReference type="RefSeq" id="XP_033569571.1"/>
    </source>
</evidence>
<organism evidence="1">
    <name type="scientific">Mytilinidion resinicola</name>
    <dbReference type="NCBI Taxonomy" id="574789"/>
    <lineage>
        <taxon>Eukaryota</taxon>
        <taxon>Fungi</taxon>
        <taxon>Dikarya</taxon>
        <taxon>Ascomycota</taxon>
        <taxon>Pezizomycotina</taxon>
        <taxon>Dothideomycetes</taxon>
        <taxon>Pleosporomycetidae</taxon>
        <taxon>Mytilinidiales</taxon>
        <taxon>Mytilinidiaceae</taxon>
        <taxon>Mytilinidion</taxon>
    </lineage>
</organism>
<accession>A0A6A6Y487</accession>
<dbReference type="AlphaFoldDB" id="A0A6A6Y487"/>
<evidence type="ECO:0000313" key="2">
    <source>
        <dbReference type="Proteomes" id="UP000504636"/>
    </source>
</evidence>
<dbReference type="GeneID" id="54454143"/>
<dbReference type="Proteomes" id="UP000504636">
    <property type="component" value="Unplaced"/>
</dbReference>
<gene>
    <name evidence="1 3" type="ORF">BDZ99DRAFT_201103</name>
</gene>
<proteinExistence type="predicted"/>
<name>A0A6A6Y487_9PEZI</name>